<protein>
    <submittedName>
        <fullName evidence="2">Uncharacterized protein</fullName>
    </submittedName>
</protein>
<dbReference type="AlphaFoldDB" id="A0ABD2XXT7"/>
<feature type="chain" id="PRO_5044763090" evidence="1">
    <location>
        <begin position="31"/>
        <end position="92"/>
    </location>
</feature>
<sequence length="92" mass="10232">MELQNTTSWGFMSSLSANILLLLRIQAAMTLSITHASAAKNFGNETNRLALLEFKNQVSDDPMVYSTHRTIHNTIANYKESHVAPDIRGSQP</sequence>
<organism evidence="2 3">
    <name type="scientific">Cinchona calisaya</name>
    <dbReference type="NCBI Taxonomy" id="153742"/>
    <lineage>
        <taxon>Eukaryota</taxon>
        <taxon>Viridiplantae</taxon>
        <taxon>Streptophyta</taxon>
        <taxon>Embryophyta</taxon>
        <taxon>Tracheophyta</taxon>
        <taxon>Spermatophyta</taxon>
        <taxon>Magnoliopsida</taxon>
        <taxon>eudicotyledons</taxon>
        <taxon>Gunneridae</taxon>
        <taxon>Pentapetalae</taxon>
        <taxon>asterids</taxon>
        <taxon>lamiids</taxon>
        <taxon>Gentianales</taxon>
        <taxon>Rubiaceae</taxon>
        <taxon>Cinchonoideae</taxon>
        <taxon>Cinchoneae</taxon>
        <taxon>Cinchona</taxon>
    </lineage>
</organism>
<dbReference type="EMBL" id="JBJUIK010000017">
    <property type="protein sequence ID" value="KAL3498362.1"/>
    <property type="molecule type" value="Genomic_DNA"/>
</dbReference>
<reference evidence="2 3" key="1">
    <citation type="submission" date="2024-11" db="EMBL/GenBank/DDBJ databases">
        <title>A near-complete genome assembly of Cinchona calisaya.</title>
        <authorList>
            <person name="Lian D.C."/>
            <person name="Zhao X.W."/>
            <person name="Wei L."/>
        </authorList>
    </citation>
    <scope>NUCLEOTIDE SEQUENCE [LARGE SCALE GENOMIC DNA]</scope>
    <source>
        <tissue evidence="2">Nenye</tissue>
    </source>
</reference>
<keyword evidence="1" id="KW-0732">Signal</keyword>
<accession>A0ABD2XXT7</accession>
<evidence type="ECO:0000313" key="2">
    <source>
        <dbReference type="EMBL" id="KAL3498362.1"/>
    </source>
</evidence>
<evidence type="ECO:0000256" key="1">
    <source>
        <dbReference type="SAM" id="SignalP"/>
    </source>
</evidence>
<comment type="caution">
    <text evidence="2">The sequence shown here is derived from an EMBL/GenBank/DDBJ whole genome shotgun (WGS) entry which is preliminary data.</text>
</comment>
<proteinExistence type="predicted"/>
<evidence type="ECO:0000313" key="3">
    <source>
        <dbReference type="Proteomes" id="UP001630127"/>
    </source>
</evidence>
<feature type="signal peptide" evidence="1">
    <location>
        <begin position="1"/>
        <end position="30"/>
    </location>
</feature>
<gene>
    <name evidence="2" type="ORF">ACH5RR_041094</name>
</gene>
<name>A0ABD2XXT7_9GENT</name>
<dbReference type="Proteomes" id="UP001630127">
    <property type="component" value="Unassembled WGS sequence"/>
</dbReference>
<keyword evidence="3" id="KW-1185">Reference proteome</keyword>